<keyword evidence="4" id="KW-1185">Reference proteome</keyword>
<evidence type="ECO:0000313" key="4">
    <source>
        <dbReference type="Proteomes" id="UP000678499"/>
    </source>
</evidence>
<dbReference type="InterPro" id="IPR035899">
    <property type="entry name" value="DBL_dom_sf"/>
</dbReference>
<name>A0A7R9BXU7_9CRUS</name>
<dbReference type="PANTHER" id="PTHR12877">
    <property type="entry name" value="RHO GUANINE NUCLEOTIDE EXCHANGE FACTOR"/>
    <property type="match status" value="1"/>
</dbReference>
<dbReference type="GO" id="GO:0030036">
    <property type="term" value="P:actin cytoskeleton organization"/>
    <property type="evidence" value="ECO:0007669"/>
    <property type="project" value="TreeGrafter"/>
</dbReference>
<evidence type="ECO:0000256" key="2">
    <source>
        <dbReference type="SAM" id="Coils"/>
    </source>
</evidence>
<dbReference type="Gene3D" id="1.20.900.10">
    <property type="entry name" value="Dbl homology (DH) domain"/>
    <property type="match status" value="1"/>
</dbReference>
<keyword evidence="1" id="KW-0344">Guanine-nucleotide releasing factor</keyword>
<sequence>MHLKVFIDYIRRWSQLDSACGTVFLDQMLLKHTDPGHPDHMDLVAAQREVHSLALKINHMEKEAREQERRDQALLKRRAGADENLKKLLREVSNIEEDLATIQLLVDAAQSLHTPHSDLDGLLRDMNSSLSKLLADRQMGDSQLLCTDLTVAT</sequence>
<dbReference type="PANTHER" id="PTHR12877:SF15">
    <property type="entry name" value="RHO GUANINE NUCLEOTIDE EXCHANGE FACTOR 17"/>
    <property type="match status" value="1"/>
</dbReference>
<dbReference type="GO" id="GO:0005085">
    <property type="term" value="F:guanyl-nucleotide exchange factor activity"/>
    <property type="evidence" value="ECO:0007669"/>
    <property type="project" value="UniProtKB-KW"/>
</dbReference>
<evidence type="ECO:0000313" key="3">
    <source>
        <dbReference type="EMBL" id="CAD7283653.1"/>
    </source>
</evidence>
<keyword evidence="2" id="KW-0175">Coiled coil</keyword>
<organism evidence="3">
    <name type="scientific">Notodromas monacha</name>
    <dbReference type="NCBI Taxonomy" id="399045"/>
    <lineage>
        <taxon>Eukaryota</taxon>
        <taxon>Metazoa</taxon>
        <taxon>Ecdysozoa</taxon>
        <taxon>Arthropoda</taxon>
        <taxon>Crustacea</taxon>
        <taxon>Oligostraca</taxon>
        <taxon>Ostracoda</taxon>
        <taxon>Podocopa</taxon>
        <taxon>Podocopida</taxon>
        <taxon>Cypridocopina</taxon>
        <taxon>Cypridoidea</taxon>
        <taxon>Cyprididae</taxon>
        <taxon>Notodromas</taxon>
    </lineage>
</organism>
<dbReference type="Proteomes" id="UP000678499">
    <property type="component" value="Unassembled WGS sequence"/>
</dbReference>
<protein>
    <submittedName>
        <fullName evidence="3">Uncharacterized protein</fullName>
    </submittedName>
</protein>
<feature type="non-terminal residue" evidence="3">
    <location>
        <position position="153"/>
    </location>
</feature>
<gene>
    <name evidence="3" type="ORF">NMOB1V02_LOCUS11266</name>
</gene>
<dbReference type="InterPro" id="IPR039919">
    <property type="entry name" value="ARHGEF10/ARHGEF17"/>
</dbReference>
<reference evidence="3" key="1">
    <citation type="submission" date="2020-11" db="EMBL/GenBank/DDBJ databases">
        <authorList>
            <person name="Tran Van P."/>
        </authorList>
    </citation>
    <scope>NUCLEOTIDE SEQUENCE</scope>
</reference>
<dbReference type="OrthoDB" id="4066896at2759"/>
<evidence type="ECO:0000256" key="1">
    <source>
        <dbReference type="ARBA" id="ARBA00022658"/>
    </source>
</evidence>
<dbReference type="EMBL" id="OA887837">
    <property type="protein sequence ID" value="CAD7283653.1"/>
    <property type="molecule type" value="Genomic_DNA"/>
</dbReference>
<proteinExistence type="predicted"/>
<dbReference type="AlphaFoldDB" id="A0A7R9BXU7"/>
<dbReference type="SUPFAM" id="SSF48065">
    <property type="entry name" value="DBL homology domain (DH-domain)"/>
    <property type="match status" value="1"/>
</dbReference>
<accession>A0A7R9BXU7</accession>
<dbReference type="EMBL" id="CAJPEX010005800">
    <property type="protein sequence ID" value="CAG0923805.1"/>
    <property type="molecule type" value="Genomic_DNA"/>
</dbReference>
<feature type="coiled-coil region" evidence="2">
    <location>
        <begin position="43"/>
        <end position="105"/>
    </location>
</feature>